<accession>A0AAP0MY01</accession>
<dbReference type="EMBL" id="JBCGBO010000001">
    <property type="protein sequence ID" value="KAK9229187.1"/>
    <property type="molecule type" value="Genomic_DNA"/>
</dbReference>
<name>A0AAP0MY01_9ROSI</name>
<organism evidence="2 3">
    <name type="scientific">Citrus x changshan-huyou</name>
    <dbReference type="NCBI Taxonomy" id="2935761"/>
    <lineage>
        <taxon>Eukaryota</taxon>
        <taxon>Viridiplantae</taxon>
        <taxon>Streptophyta</taxon>
        <taxon>Embryophyta</taxon>
        <taxon>Tracheophyta</taxon>
        <taxon>Spermatophyta</taxon>
        <taxon>Magnoliopsida</taxon>
        <taxon>eudicotyledons</taxon>
        <taxon>Gunneridae</taxon>
        <taxon>Pentapetalae</taxon>
        <taxon>rosids</taxon>
        <taxon>malvids</taxon>
        <taxon>Sapindales</taxon>
        <taxon>Rutaceae</taxon>
        <taxon>Aurantioideae</taxon>
        <taxon>Citrus</taxon>
    </lineage>
</organism>
<reference evidence="2 3" key="1">
    <citation type="submission" date="2024-05" db="EMBL/GenBank/DDBJ databases">
        <title>Haplotype-resolved chromosome-level genome assembly of Huyou (Citrus changshanensis).</title>
        <authorList>
            <person name="Miao C."/>
            <person name="Chen W."/>
            <person name="Wu Y."/>
            <person name="Wang L."/>
            <person name="Zhao S."/>
            <person name="Grierson D."/>
            <person name="Xu C."/>
            <person name="Chen K."/>
        </authorList>
    </citation>
    <scope>NUCLEOTIDE SEQUENCE [LARGE SCALE GENOMIC DNA]</scope>
    <source>
        <strain evidence="2">01-14</strain>
        <tissue evidence="2">Leaf</tissue>
    </source>
</reference>
<protein>
    <recommendedName>
        <fullName evidence="4">Thionin-like protein 2</fullName>
    </recommendedName>
</protein>
<feature type="signal peptide" evidence="1">
    <location>
        <begin position="1"/>
        <end position="23"/>
    </location>
</feature>
<keyword evidence="3" id="KW-1185">Reference proteome</keyword>
<evidence type="ECO:0000313" key="3">
    <source>
        <dbReference type="Proteomes" id="UP001428341"/>
    </source>
</evidence>
<sequence length="117" mass="12431">MKKISSALMVSLMLGMLVGQSAAARSPLESASPPSEDESNPLYFCKLGCVYSLCTSLATEENPSNFLYPSISLLCLSNANLDSLLIAFVCFVIVSDEEKIAACADSCSKACTKDFKA</sequence>
<gene>
    <name evidence="2" type="ORF">WN944_022146</name>
</gene>
<evidence type="ECO:0008006" key="4">
    <source>
        <dbReference type="Google" id="ProtNLM"/>
    </source>
</evidence>
<feature type="chain" id="PRO_5042869793" description="Thionin-like protein 2" evidence="1">
    <location>
        <begin position="24"/>
        <end position="117"/>
    </location>
</feature>
<comment type="caution">
    <text evidence="2">The sequence shown here is derived from an EMBL/GenBank/DDBJ whole genome shotgun (WGS) entry which is preliminary data.</text>
</comment>
<dbReference type="Proteomes" id="UP001428341">
    <property type="component" value="Unassembled WGS sequence"/>
</dbReference>
<dbReference type="AlphaFoldDB" id="A0AAP0MY01"/>
<evidence type="ECO:0000313" key="2">
    <source>
        <dbReference type="EMBL" id="KAK9229187.1"/>
    </source>
</evidence>
<proteinExistence type="predicted"/>
<evidence type="ECO:0000256" key="1">
    <source>
        <dbReference type="SAM" id="SignalP"/>
    </source>
</evidence>
<keyword evidence="1" id="KW-0732">Signal</keyword>